<sequence>MASKQPSLPIFWKPKANSPDCEAQEELLSCAMRDEPKDIFFCGEASNGYTAHKVQALATEAGGNYLLMEEDFVTNQEWLKPQEEKAEEDRSKVDDIHGSPMSVGNVEELIDENHVIVSSSIGHEYYVGIVSFVDKD</sequence>
<evidence type="ECO:0000313" key="3">
    <source>
        <dbReference type="Proteomes" id="UP001457282"/>
    </source>
</evidence>
<reference evidence="2 3" key="1">
    <citation type="journal article" date="2023" name="G3 (Bethesda)">
        <title>A chromosome-length genome assembly and annotation of blackberry (Rubus argutus, cv. 'Hillquist').</title>
        <authorList>
            <person name="Bruna T."/>
            <person name="Aryal R."/>
            <person name="Dudchenko O."/>
            <person name="Sargent D.J."/>
            <person name="Mead D."/>
            <person name="Buti M."/>
            <person name="Cavallini A."/>
            <person name="Hytonen T."/>
            <person name="Andres J."/>
            <person name="Pham M."/>
            <person name="Weisz D."/>
            <person name="Mascagni F."/>
            <person name="Usai G."/>
            <person name="Natali L."/>
            <person name="Bassil N."/>
            <person name="Fernandez G.E."/>
            <person name="Lomsadze A."/>
            <person name="Armour M."/>
            <person name="Olukolu B."/>
            <person name="Poorten T."/>
            <person name="Britton C."/>
            <person name="Davik J."/>
            <person name="Ashrafi H."/>
            <person name="Aiden E.L."/>
            <person name="Borodovsky M."/>
            <person name="Worthington M."/>
        </authorList>
    </citation>
    <scope>NUCLEOTIDE SEQUENCE [LARGE SCALE GENOMIC DNA]</scope>
    <source>
        <strain evidence="2">PI 553951</strain>
    </source>
</reference>
<accession>A0AAW1X6R6</accession>
<comment type="caution">
    <text evidence="2">The sequence shown here is derived from an EMBL/GenBank/DDBJ whole genome shotgun (WGS) entry which is preliminary data.</text>
</comment>
<dbReference type="AlphaFoldDB" id="A0AAW1X6R6"/>
<feature type="compositionally biased region" description="Basic and acidic residues" evidence="1">
    <location>
        <begin position="80"/>
        <end position="97"/>
    </location>
</feature>
<gene>
    <name evidence="2" type="ORF">M0R45_019660</name>
</gene>
<dbReference type="Proteomes" id="UP001457282">
    <property type="component" value="Unassembled WGS sequence"/>
</dbReference>
<name>A0AAW1X6R6_RUBAR</name>
<protein>
    <submittedName>
        <fullName evidence="2">Uncharacterized protein</fullName>
    </submittedName>
</protein>
<feature type="region of interest" description="Disordered" evidence="1">
    <location>
        <begin position="80"/>
        <end position="104"/>
    </location>
</feature>
<evidence type="ECO:0000313" key="2">
    <source>
        <dbReference type="EMBL" id="KAK9932422.1"/>
    </source>
</evidence>
<evidence type="ECO:0000256" key="1">
    <source>
        <dbReference type="SAM" id="MobiDB-lite"/>
    </source>
</evidence>
<dbReference type="InterPro" id="IPR012340">
    <property type="entry name" value="NA-bd_OB-fold"/>
</dbReference>
<dbReference type="Gene3D" id="2.40.50.140">
    <property type="entry name" value="Nucleic acid-binding proteins"/>
    <property type="match status" value="1"/>
</dbReference>
<dbReference type="EMBL" id="JBEDUW010000004">
    <property type="protein sequence ID" value="KAK9932422.1"/>
    <property type="molecule type" value="Genomic_DNA"/>
</dbReference>
<keyword evidence="3" id="KW-1185">Reference proteome</keyword>
<organism evidence="2 3">
    <name type="scientific">Rubus argutus</name>
    <name type="common">Southern blackberry</name>
    <dbReference type="NCBI Taxonomy" id="59490"/>
    <lineage>
        <taxon>Eukaryota</taxon>
        <taxon>Viridiplantae</taxon>
        <taxon>Streptophyta</taxon>
        <taxon>Embryophyta</taxon>
        <taxon>Tracheophyta</taxon>
        <taxon>Spermatophyta</taxon>
        <taxon>Magnoliopsida</taxon>
        <taxon>eudicotyledons</taxon>
        <taxon>Gunneridae</taxon>
        <taxon>Pentapetalae</taxon>
        <taxon>rosids</taxon>
        <taxon>fabids</taxon>
        <taxon>Rosales</taxon>
        <taxon>Rosaceae</taxon>
        <taxon>Rosoideae</taxon>
        <taxon>Rosoideae incertae sedis</taxon>
        <taxon>Rubus</taxon>
    </lineage>
</organism>
<proteinExistence type="predicted"/>